<dbReference type="GO" id="GO:0005886">
    <property type="term" value="C:plasma membrane"/>
    <property type="evidence" value="ECO:0007669"/>
    <property type="project" value="UniProtKB-SubCell"/>
</dbReference>
<sequence length="271" mass="28255">MINFDNLWALFAFYGLNALYAIVLLGLGWWLARFIERWILRLAHSTRHVDPTIADFLASLVRYLVLAVVVIAVLQIFGIQTTSLVAVLGAASLAIGLALQGTLSNLAAGVMLLIFRPFKLGDAVEVAGKAGTVRSLSLFMTELVTAANVQILLPNGAVWGTAIINNTTYPGPAKMELAFQAPAGPAGDDLARDIVAALKADPRVVPGTEPGVAVSKLVDLSKPGAGVVELTATASVATADVGAVKAALMQRINRSMGRLTADGLASEAPAS</sequence>
<feature type="transmembrane region" description="Helical" evidence="7">
    <location>
        <begin position="53"/>
        <end position="78"/>
    </location>
</feature>
<dbReference type="OrthoDB" id="9799209at2"/>
<dbReference type="InterPro" id="IPR010920">
    <property type="entry name" value="LSM_dom_sf"/>
</dbReference>
<dbReference type="Pfam" id="PF21088">
    <property type="entry name" value="MS_channel_1st"/>
    <property type="match status" value="1"/>
</dbReference>
<evidence type="ECO:0000256" key="5">
    <source>
        <dbReference type="ARBA" id="ARBA00022989"/>
    </source>
</evidence>
<dbReference type="RefSeq" id="WP_088150609.1">
    <property type="nucleotide sequence ID" value="NZ_NHON01000011.1"/>
</dbReference>
<name>A0A211ZR60_9PROT</name>
<evidence type="ECO:0000256" key="4">
    <source>
        <dbReference type="ARBA" id="ARBA00022692"/>
    </source>
</evidence>
<comment type="subunit">
    <text evidence="7">Homoheptamer.</text>
</comment>
<dbReference type="InterPro" id="IPR045275">
    <property type="entry name" value="MscS_archaea/bacteria_type"/>
</dbReference>
<feature type="transmembrane region" description="Helical" evidence="7">
    <location>
        <begin position="84"/>
        <end position="115"/>
    </location>
</feature>
<comment type="caution">
    <text evidence="7">Lacks conserved residue(s) required for the propagation of feature annotation.</text>
</comment>
<dbReference type="Gene3D" id="2.30.30.60">
    <property type="match status" value="1"/>
</dbReference>
<dbReference type="Pfam" id="PF00924">
    <property type="entry name" value="MS_channel_2nd"/>
    <property type="match status" value="1"/>
</dbReference>
<dbReference type="PANTHER" id="PTHR30221">
    <property type="entry name" value="SMALL-CONDUCTANCE MECHANOSENSITIVE CHANNEL"/>
    <property type="match status" value="1"/>
</dbReference>
<evidence type="ECO:0000259" key="8">
    <source>
        <dbReference type="Pfam" id="PF00924"/>
    </source>
</evidence>
<dbReference type="InterPro" id="IPR008910">
    <property type="entry name" value="MSC_TM_helix"/>
</dbReference>
<proteinExistence type="inferred from homology"/>
<keyword evidence="6 7" id="KW-0472">Membrane</keyword>
<dbReference type="InterPro" id="IPR011014">
    <property type="entry name" value="MscS_channel_TM-2"/>
</dbReference>
<organism evidence="10 11">
    <name type="scientific">Inquilinus limosus</name>
    <dbReference type="NCBI Taxonomy" id="171674"/>
    <lineage>
        <taxon>Bacteria</taxon>
        <taxon>Pseudomonadati</taxon>
        <taxon>Pseudomonadota</taxon>
        <taxon>Alphaproteobacteria</taxon>
        <taxon>Rhodospirillales</taxon>
        <taxon>Rhodospirillaceae</taxon>
        <taxon>Inquilinus</taxon>
    </lineage>
</organism>
<keyword evidence="3" id="KW-1003">Cell membrane</keyword>
<evidence type="ECO:0000256" key="6">
    <source>
        <dbReference type="ARBA" id="ARBA00023136"/>
    </source>
</evidence>
<dbReference type="InterPro" id="IPR006685">
    <property type="entry name" value="MscS_channel_2nd"/>
</dbReference>
<feature type="domain" description="Mechanosensitive ion channel MscS" evidence="8">
    <location>
        <begin position="102"/>
        <end position="166"/>
    </location>
</feature>
<keyword evidence="11" id="KW-1185">Reference proteome</keyword>
<comment type="caution">
    <text evidence="10">The sequence shown here is derived from an EMBL/GenBank/DDBJ whole genome shotgun (WGS) entry which is preliminary data.</text>
</comment>
<evidence type="ECO:0000256" key="3">
    <source>
        <dbReference type="ARBA" id="ARBA00022475"/>
    </source>
</evidence>
<keyword evidence="4 7" id="KW-0812">Transmembrane</keyword>
<dbReference type="EMBL" id="NHON01000011">
    <property type="protein sequence ID" value="OWJ67753.1"/>
    <property type="molecule type" value="Genomic_DNA"/>
</dbReference>
<dbReference type="Pfam" id="PF05552">
    <property type="entry name" value="MS_channel_1st_1"/>
    <property type="match status" value="1"/>
</dbReference>
<protein>
    <recommendedName>
        <fullName evidence="7">Small-conductance mechanosensitive channel</fullName>
    </recommendedName>
</protein>
<dbReference type="SUPFAM" id="SSF82861">
    <property type="entry name" value="Mechanosensitive channel protein MscS (YggB), transmembrane region"/>
    <property type="match status" value="1"/>
</dbReference>
<comment type="subcellular location">
    <subcellularLocation>
        <location evidence="7">Cell inner membrane</location>
        <topology evidence="7">Multi-pass membrane protein</topology>
    </subcellularLocation>
    <subcellularLocation>
        <location evidence="1">Cell membrane</location>
        <topology evidence="1">Multi-pass membrane protein</topology>
    </subcellularLocation>
</comment>
<dbReference type="Gene3D" id="1.10.287.1260">
    <property type="match status" value="1"/>
</dbReference>
<keyword evidence="7" id="KW-0813">Transport</keyword>
<keyword evidence="5 7" id="KW-1133">Transmembrane helix</keyword>
<evidence type="ECO:0000313" key="11">
    <source>
        <dbReference type="Proteomes" id="UP000196655"/>
    </source>
</evidence>
<dbReference type="SUPFAM" id="SSF50182">
    <property type="entry name" value="Sm-like ribonucleoproteins"/>
    <property type="match status" value="1"/>
</dbReference>
<dbReference type="InterPro" id="IPR023408">
    <property type="entry name" value="MscS_beta-dom_sf"/>
</dbReference>
<dbReference type="InterPro" id="IPR049142">
    <property type="entry name" value="MS_channel_1st"/>
</dbReference>
<keyword evidence="7" id="KW-0406">Ion transport</keyword>
<reference evidence="11" key="1">
    <citation type="submission" date="2017-05" db="EMBL/GenBank/DDBJ databases">
        <authorList>
            <person name="Macchi M."/>
            <person name="Festa S."/>
            <person name="Coppotelli B.M."/>
            <person name="Morelli I.S."/>
        </authorList>
    </citation>
    <scope>NUCLEOTIDE SEQUENCE [LARGE SCALE GENOMIC DNA]</scope>
    <source>
        <strain evidence="11">I</strain>
    </source>
</reference>
<accession>A0A211ZR60</accession>
<comment type="function">
    <text evidence="7">Mechanosensitive channel that participates in the regulation of osmotic pressure changes within the cell, opening in response to stretch forces in the membrane lipid bilayer, without the need for other proteins. Contributes to normal resistance to hypoosmotic shock. Forms an ion channel of 1.0 nanosiemens conductance with a slight preference for anions.</text>
</comment>
<evidence type="ECO:0000256" key="2">
    <source>
        <dbReference type="ARBA" id="ARBA00008017"/>
    </source>
</evidence>
<keyword evidence="7" id="KW-0407">Ion channel</keyword>
<evidence type="ECO:0000256" key="7">
    <source>
        <dbReference type="RuleBase" id="RU369025"/>
    </source>
</evidence>
<feature type="domain" description="Mechanosensitive ion channel transmembrane helices 2/3" evidence="9">
    <location>
        <begin position="60"/>
        <end position="100"/>
    </location>
</feature>
<dbReference type="AlphaFoldDB" id="A0A211ZR60"/>
<evidence type="ECO:0000259" key="9">
    <source>
        <dbReference type="Pfam" id="PF21088"/>
    </source>
</evidence>
<comment type="similarity">
    <text evidence="2 7">Belongs to the MscS (TC 1.A.23) family.</text>
</comment>
<feature type="transmembrane region" description="Helical" evidence="7">
    <location>
        <begin position="6"/>
        <end position="32"/>
    </location>
</feature>
<dbReference type="STRING" id="1122125.GCA_000423185_06962"/>
<evidence type="ECO:0000256" key="1">
    <source>
        <dbReference type="ARBA" id="ARBA00004651"/>
    </source>
</evidence>
<dbReference type="GO" id="GO:0008381">
    <property type="term" value="F:mechanosensitive monoatomic ion channel activity"/>
    <property type="evidence" value="ECO:0007669"/>
    <property type="project" value="InterPro"/>
</dbReference>
<dbReference type="PANTHER" id="PTHR30221:SF1">
    <property type="entry name" value="SMALL-CONDUCTANCE MECHANOSENSITIVE CHANNEL"/>
    <property type="match status" value="1"/>
</dbReference>
<keyword evidence="7" id="KW-0997">Cell inner membrane</keyword>
<dbReference type="Proteomes" id="UP000196655">
    <property type="component" value="Unassembled WGS sequence"/>
</dbReference>
<gene>
    <name evidence="10" type="ORF">BWR60_08725</name>
</gene>
<evidence type="ECO:0000313" key="10">
    <source>
        <dbReference type="EMBL" id="OWJ67753.1"/>
    </source>
</evidence>